<evidence type="ECO:0000256" key="3">
    <source>
        <dbReference type="SAM" id="SignalP"/>
    </source>
</evidence>
<keyword evidence="2" id="KW-0812">Transmembrane</keyword>
<feature type="chain" id="PRO_5030772782" evidence="3">
    <location>
        <begin position="28"/>
        <end position="212"/>
    </location>
</feature>
<feature type="compositionally biased region" description="Basic and acidic residues" evidence="1">
    <location>
        <begin position="93"/>
        <end position="102"/>
    </location>
</feature>
<sequence>MCMRLMRLVTTMPVALLIVCSFQYSIAFQLKERPRALGTCKSLAHASQVGRYAPSKRPSSLGGCFYSKVASSPKDFLPRATSDDESQDSADNASHEPRIGNDFEKRVGATSAGQSVANEPSIAKEKEKSPVQLFFDAVEMTFSYSFQFLGNLLFLGIFLNLCGYAYYFDSKKGLQIDTLANVRELIQFQDAAKKMQAPRQDVEVQPMSQLPK</sequence>
<gene>
    <name evidence="4" type="ORF">TDUB1175_LOCUS11702</name>
</gene>
<feature type="region of interest" description="Disordered" evidence="1">
    <location>
        <begin position="77"/>
        <end position="102"/>
    </location>
</feature>
<organism evidence="4">
    <name type="scientific">Pseudictyota dubia</name>
    <dbReference type="NCBI Taxonomy" id="2749911"/>
    <lineage>
        <taxon>Eukaryota</taxon>
        <taxon>Sar</taxon>
        <taxon>Stramenopiles</taxon>
        <taxon>Ochrophyta</taxon>
        <taxon>Bacillariophyta</taxon>
        <taxon>Mediophyceae</taxon>
        <taxon>Biddulphiophycidae</taxon>
        <taxon>Eupodiscales</taxon>
        <taxon>Odontellaceae</taxon>
        <taxon>Pseudictyota</taxon>
    </lineage>
</organism>
<keyword evidence="2" id="KW-0472">Membrane</keyword>
<proteinExistence type="predicted"/>
<keyword evidence="3" id="KW-0732">Signal</keyword>
<evidence type="ECO:0000256" key="1">
    <source>
        <dbReference type="SAM" id="MobiDB-lite"/>
    </source>
</evidence>
<evidence type="ECO:0000256" key="2">
    <source>
        <dbReference type="SAM" id="Phobius"/>
    </source>
</evidence>
<name>A0A7R9W2V8_9STRA</name>
<dbReference type="EMBL" id="HBED01023541">
    <property type="protein sequence ID" value="CAD8312913.1"/>
    <property type="molecule type" value="Transcribed_RNA"/>
</dbReference>
<feature type="transmembrane region" description="Helical" evidence="2">
    <location>
        <begin position="148"/>
        <end position="167"/>
    </location>
</feature>
<dbReference type="AlphaFoldDB" id="A0A7R9W2V8"/>
<keyword evidence="2" id="KW-1133">Transmembrane helix</keyword>
<evidence type="ECO:0000313" key="4">
    <source>
        <dbReference type="EMBL" id="CAD8312913.1"/>
    </source>
</evidence>
<accession>A0A7R9W2V8</accession>
<feature type="signal peptide" evidence="3">
    <location>
        <begin position="1"/>
        <end position="27"/>
    </location>
</feature>
<reference evidence="4" key="1">
    <citation type="submission" date="2021-01" db="EMBL/GenBank/DDBJ databases">
        <authorList>
            <person name="Corre E."/>
            <person name="Pelletier E."/>
            <person name="Niang G."/>
            <person name="Scheremetjew M."/>
            <person name="Finn R."/>
            <person name="Kale V."/>
            <person name="Holt S."/>
            <person name="Cochrane G."/>
            <person name="Meng A."/>
            <person name="Brown T."/>
            <person name="Cohen L."/>
        </authorList>
    </citation>
    <scope>NUCLEOTIDE SEQUENCE</scope>
    <source>
        <strain evidence="4">CCMP147</strain>
    </source>
</reference>
<protein>
    <submittedName>
        <fullName evidence="4">Uncharacterized protein</fullName>
    </submittedName>
</protein>